<evidence type="ECO:0000256" key="2">
    <source>
        <dbReference type="ARBA" id="ARBA00012925"/>
    </source>
</evidence>
<dbReference type="InterPro" id="IPR036874">
    <property type="entry name" value="Carbonic_anhydrase_sf"/>
</dbReference>
<evidence type="ECO:0000256" key="1">
    <source>
        <dbReference type="ARBA" id="ARBA00006217"/>
    </source>
</evidence>
<dbReference type="PANTHER" id="PTHR11002">
    <property type="entry name" value="CARBONIC ANHYDRASE"/>
    <property type="match status" value="1"/>
</dbReference>
<comment type="similarity">
    <text evidence="1 7">Belongs to the beta-class carbonic anhydrase family.</text>
</comment>
<dbReference type="AlphaFoldDB" id="A0A2V3PKD4"/>
<feature type="signal peptide" evidence="8">
    <location>
        <begin position="1"/>
        <end position="29"/>
    </location>
</feature>
<comment type="catalytic activity">
    <reaction evidence="5 7">
        <text>hydrogencarbonate + H(+) = CO2 + H2O</text>
        <dbReference type="Rhea" id="RHEA:10748"/>
        <dbReference type="ChEBI" id="CHEBI:15377"/>
        <dbReference type="ChEBI" id="CHEBI:15378"/>
        <dbReference type="ChEBI" id="CHEBI:16526"/>
        <dbReference type="ChEBI" id="CHEBI:17544"/>
        <dbReference type="EC" id="4.2.1.1"/>
    </reaction>
</comment>
<dbReference type="InterPro" id="IPR015892">
    <property type="entry name" value="Carbonic_anhydrase_CS"/>
</dbReference>
<keyword evidence="6" id="KW-0479">Metal-binding</keyword>
<accession>A0A2V3PKD4</accession>
<name>A0A2V3PKD4_9BACT</name>
<dbReference type="GO" id="GO:0008270">
    <property type="term" value="F:zinc ion binding"/>
    <property type="evidence" value="ECO:0007669"/>
    <property type="project" value="UniProtKB-UniRule"/>
</dbReference>
<gene>
    <name evidence="9" type="ORF">CLV62_1478</name>
</gene>
<evidence type="ECO:0000256" key="6">
    <source>
        <dbReference type="PIRSR" id="PIRSR601765-1"/>
    </source>
</evidence>
<evidence type="ECO:0000256" key="5">
    <source>
        <dbReference type="ARBA" id="ARBA00048348"/>
    </source>
</evidence>
<feature type="binding site" evidence="6">
    <location>
        <position position="92"/>
    </location>
    <ligand>
        <name>Zn(2+)</name>
        <dbReference type="ChEBI" id="CHEBI:29105"/>
    </ligand>
</feature>
<dbReference type="EC" id="4.2.1.1" evidence="2 7"/>
<proteinExistence type="inferred from homology"/>
<dbReference type="PANTHER" id="PTHR11002:SF79">
    <property type="entry name" value="CARBONIC ANHYDRASE 2"/>
    <property type="match status" value="1"/>
</dbReference>
<feature type="binding site" evidence="6">
    <location>
        <position position="94"/>
    </location>
    <ligand>
        <name>Zn(2+)</name>
        <dbReference type="ChEBI" id="CHEBI:29105"/>
    </ligand>
</feature>
<dbReference type="SMART" id="SM00947">
    <property type="entry name" value="Pro_CA"/>
    <property type="match status" value="1"/>
</dbReference>
<reference evidence="9 10" key="1">
    <citation type="submission" date="2018-03" db="EMBL/GenBank/DDBJ databases">
        <title>Genomic Encyclopedia of Archaeal and Bacterial Type Strains, Phase II (KMG-II): from individual species to whole genera.</title>
        <authorList>
            <person name="Goeker M."/>
        </authorList>
    </citation>
    <scope>NUCLEOTIDE SEQUENCE [LARGE SCALE GENOMIC DNA]</scope>
    <source>
        <strain evidence="9 10">DSM 100214</strain>
    </source>
</reference>
<dbReference type="SUPFAM" id="SSF53056">
    <property type="entry name" value="beta-carbonic anhydrase, cab"/>
    <property type="match status" value="1"/>
</dbReference>
<dbReference type="InterPro" id="IPR001765">
    <property type="entry name" value="Carbonic_anhydrase"/>
</dbReference>
<feature type="binding site" evidence="6">
    <location>
        <position position="145"/>
    </location>
    <ligand>
        <name>Zn(2+)</name>
        <dbReference type="ChEBI" id="CHEBI:29105"/>
    </ligand>
</feature>
<keyword evidence="10" id="KW-1185">Reference proteome</keyword>
<dbReference type="PROSITE" id="PS00705">
    <property type="entry name" value="PROK_CO2_ANHYDRASE_2"/>
    <property type="match status" value="1"/>
</dbReference>
<keyword evidence="3 6" id="KW-0862">Zinc</keyword>
<evidence type="ECO:0000313" key="10">
    <source>
        <dbReference type="Proteomes" id="UP000247973"/>
    </source>
</evidence>
<dbReference type="Proteomes" id="UP000247973">
    <property type="component" value="Unassembled WGS sequence"/>
</dbReference>
<sequence length="247" mass="27347">MKSMSFYSSMGIMLVMLMCGNLVFSQNSAFNPDRKVEMVVEKPSSQAIESLQILKEGNKRFFSGTSTHKRQDSERIKELAKGQNPKCVIVGCSDSRVPPEIVFDQGLGDVFSIRTAGNVMADFEEGSIEYAIEHLHTPLVVVMGHQGCGAIKALLDHVDNVDAGNSLEREDHVSKIIEKLKSEEEEQEVLRTAGKNFNLAVVANVVHGVKQLRNSDPYLKKAYLNGEINIVGAVYHIESGEVEFLDF</sequence>
<feature type="binding site" evidence="6">
    <location>
        <position position="148"/>
    </location>
    <ligand>
        <name>Zn(2+)</name>
        <dbReference type="ChEBI" id="CHEBI:29105"/>
    </ligand>
</feature>
<comment type="caution">
    <text evidence="9">The sequence shown here is derived from an EMBL/GenBank/DDBJ whole genome shotgun (WGS) entry which is preliminary data.</text>
</comment>
<comment type="function">
    <text evidence="7">Reversible hydration of carbon dioxide.</text>
</comment>
<evidence type="ECO:0000256" key="7">
    <source>
        <dbReference type="RuleBase" id="RU003956"/>
    </source>
</evidence>
<dbReference type="Pfam" id="PF00484">
    <property type="entry name" value="Pro_CA"/>
    <property type="match status" value="1"/>
</dbReference>
<organism evidence="9 10">
    <name type="scientific">Dysgonomonas alginatilytica</name>
    <dbReference type="NCBI Taxonomy" id="1605892"/>
    <lineage>
        <taxon>Bacteria</taxon>
        <taxon>Pseudomonadati</taxon>
        <taxon>Bacteroidota</taxon>
        <taxon>Bacteroidia</taxon>
        <taxon>Bacteroidales</taxon>
        <taxon>Dysgonomonadaceae</taxon>
        <taxon>Dysgonomonas</taxon>
    </lineage>
</organism>
<dbReference type="Gene3D" id="3.40.1050.10">
    <property type="entry name" value="Carbonic anhydrase"/>
    <property type="match status" value="1"/>
</dbReference>
<dbReference type="RefSeq" id="WP_245904153.1">
    <property type="nucleotide sequence ID" value="NZ_QICL01000047.1"/>
</dbReference>
<comment type="cofactor">
    <cofactor evidence="6">
        <name>Zn(2+)</name>
        <dbReference type="ChEBI" id="CHEBI:29105"/>
    </cofactor>
    <text evidence="6">Binds 1 zinc ion per subunit.</text>
</comment>
<protein>
    <recommendedName>
        <fullName evidence="2 7">Carbonic anhydrase</fullName>
        <ecNumber evidence="2 7">4.2.1.1</ecNumber>
    </recommendedName>
    <alternativeName>
        <fullName evidence="7">Carbonate dehydratase</fullName>
    </alternativeName>
</protein>
<dbReference type="GO" id="GO:0015976">
    <property type="term" value="P:carbon utilization"/>
    <property type="evidence" value="ECO:0007669"/>
    <property type="project" value="InterPro"/>
</dbReference>
<dbReference type="GO" id="GO:0004089">
    <property type="term" value="F:carbonate dehydratase activity"/>
    <property type="evidence" value="ECO:0007669"/>
    <property type="project" value="UniProtKB-UniRule"/>
</dbReference>
<dbReference type="PROSITE" id="PS00704">
    <property type="entry name" value="PROK_CO2_ANHYDRASE_1"/>
    <property type="match status" value="1"/>
</dbReference>
<evidence type="ECO:0000256" key="4">
    <source>
        <dbReference type="ARBA" id="ARBA00023239"/>
    </source>
</evidence>
<keyword evidence="4 7" id="KW-0456">Lyase</keyword>
<evidence type="ECO:0000256" key="3">
    <source>
        <dbReference type="ARBA" id="ARBA00022833"/>
    </source>
</evidence>
<dbReference type="EMBL" id="QICL01000047">
    <property type="protein sequence ID" value="PXV58439.1"/>
    <property type="molecule type" value="Genomic_DNA"/>
</dbReference>
<dbReference type="CDD" id="cd03378">
    <property type="entry name" value="beta_CA_cladeC"/>
    <property type="match status" value="1"/>
</dbReference>
<feature type="chain" id="PRO_5016106677" description="Carbonic anhydrase" evidence="8">
    <location>
        <begin position="30"/>
        <end position="247"/>
    </location>
</feature>
<evidence type="ECO:0000256" key="8">
    <source>
        <dbReference type="SAM" id="SignalP"/>
    </source>
</evidence>
<keyword evidence="8" id="KW-0732">Signal</keyword>
<evidence type="ECO:0000313" key="9">
    <source>
        <dbReference type="EMBL" id="PXV58439.1"/>
    </source>
</evidence>